<dbReference type="PANTHER" id="PTHR11614">
    <property type="entry name" value="PHOSPHOLIPASE-RELATED"/>
    <property type="match status" value="1"/>
</dbReference>
<dbReference type="InterPro" id="IPR029058">
    <property type="entry name" value="AB_hydrolase_fold"/>
</dbReference>
<feature type="domain" description="Serine aminopeptidase S33" evidence="1">
    <location>
        <begin position="154"/>
        <end position="405"/>
    </location>
</feature>
<dbReference type="RefSeq" id="XP_044552939.1">
    <property type="nucleotide sequence ID" value="XM_044690324.1"/>
</dbReference>
<dbReference type="Gene3D" id="3.40.50.1820">
    <property type="entry name" value="alpha/beta hydrolase"/>
    <property type="match status" value="1"/>
</dbReference>
<evidence type="ECO:0000313" key="2">
    <source>
        <dbReference type="EMBL" id="KAG2388947.1"/>
    </source>
</evidence>
<name>A0AA88KU30_NAELO</name>
<dbReference type="SUPFAM" id="SSF53474">
    <property type="entry name" value="alpha/beta-Hydrolases"/>
    <property type="match status" value="1"/>
</dbReference>
<organism evidence="2 3">
    <name type="scientific">Naegleria lovaniensis</name>
    <name type="common">Amoeba</name>
    <dbReference type="NCBI Taxonomy" id="51637"/>
    <lineage>
        <taxon>Eukaryota</taxon>
        <taxon>Discoba</taxon>
        <taxon>Heterolobosea</taxon>
        <taxon>Tetramitia</taxon>
        <taxon>Eutetramitia</taxon>
        <taxon>Vahlkampfiidae</taxon>
        <taxon>Naegleria</taxon>
    </lineage>
</organism>
<evidence type="ECO:0000259" key="1">
    <source>
        <dbReference type="Pfam" id="PF12146"/>
    </source>
</evidence>
<dbReference type="Proteomes" id="UP000816034">
    <property type="component" value="Unassembled WGS sequence"/>
</dbReference>
<gene>
    <name evidence="2" type="ORF">C9374_014347</name>
</gene>
<keyword evidence="3" id="KW-1185">Reference proteome</keyword>
<dbReference type="InterPro" id="IPR022742">
    <property type="entry name" value="Hydrolase_4"/>
</dbReference>
<protein>
    <recommendedName>
        <fullName evidence="1">Serine aminopeptidase S33 domain-containing protein</fullName>
    </recommendedName>
</protein>
<dbReference type="AlphaFoldDB" id="A0AA88KU30"/>
<dbReference type="Pfam" id="PF12146">
    <property type="entry name" value="Hydrolase_4"/>
    <property type="match status" value="1"/>
</dbReference>
<comment type="caution">
    <text evidence="2">The sequence shown here is derived from an EMBL/GenBank/DDBJ whole genome shotgun (WGS) entry which is preliminary data.</text>
</comment>
<evidence type="ECO:0000313" key="3">
    <source>
        <dbReference type="Proteomes" id="UP000816034"/>
    </source>
</evidence>
<dbReference type="GeneID" id="68106800"/>
<accession>A0AA88KU30</accession>
<reference evidence="2 3" key="1">
    <citation type="journal article" date="2018" name="BMC Genomics">
        <title>The genome of Naegleria lovaniensis, the basis for a comparative approach to unravel pathogenicity factors of the human pathogenic amoeba N. fowleri.</title>
        <authorList>
            <person name="Liechti N."/>
            <person name="Schurch N."/>
            <person name="Bruggmann R."/>
            <person name="Wittwer M."/>
        </authorList>
    </citation>
    <scope>NUCLEOTIDE SEQUENCE [LARGE SCALE GENOMIC DNA]</scope>
    <source>
        <strain evidence="2 3">ATCC 30569</strain>
    </source>
</reference>
<proteinExistence type="predicted"/>
<dbReference type="EMBL" id="PYSW02000008">
    <property type="protein sequence ID" value="KAG2388947.1"/>
    <property type="molecule type" value="Genomic_DNA"/>
</dbReference>
<dbReference type="InterPro" id="IPR051044">
    <property type="entry name" value="MAG_DAG_Lipase"/>
</dbReference>
<sequence length="430" mass="49388">MHEASVYNSHAEFKTSDYLDVTNNSSSTRSTVEGASSFSSWFGTSRTDQQHQQRIYTRHQYYANGIEKLEEITAVMIVLHGYGEHCTCKTIQKIAGIMNQENIVVYSFDIRLFNKCTRVVTVSSTTCSHEKDINEANNQESIQNIEEIRMNIDFEQALEDIASAIEDVSVCFPAFQFPNLKILLFGYSFGATLGMQFLTSSKFEKIPDKRLNGLILVSPFIYNCNGLEENDSQHHSKTPEVPSESSSWSLYFLKKASYWLPNYQVLHFDKDTIKKKFSEDLELLEMLENDPVIRENSSMSTTSHTTYLLPPFTANFAQRTLEALKEIENAFSEKGPIHTEQSVSAVRRSHNLRVLFMHGRNDTLSPAANSSVKWNQELNRHHEFSTISQLILYENRKHYFLLDRDSENVFGDILQFIKQQCLHDRSSTSN</sequence>